<dbReference type="InterPro" id="IPR009057">
    <property type="entry name" value="Homeodomain-like_sf"/>
</dbReference>
<protein>
    <submittedName>
        <fullName evidence="9">Peptidase C2, calpain family</fullName>
    </submittedName>
</protein>
<dbReference type="InterPro" id="IPR015424">
    <property type="entry name" value="PyrdxlP-dep_Trfase"/>
</dbReference>
<dbReference type="SMART" id="SM00230">
    <property type="entry name" value="CysPc"/>
    <property type="match status" value="1"/>
</dbReference>
<evidence type="ECO:0000256" key="1">
    <source>
        <dbReference type="ARBA" id="ARBA00007623"/>
    </source>
</evidence>
<feature type="active site" evidence="6">
    <location>
        <position position="1179"/>
    </location>
</feature>
<dbReference type="Gene3D" id="3.90.1150.10">
    <property type="entry name" value="Aspartate Aminotransferase, domain 1"/>
    <property type="match status" value="1"/>
</dbReference>
<feature type="region of interest" description="Disordered" evidence="7">
    <location>
        <begin position="1"/>
        <end position="57"/>
    </location>
</feature>
<dbReference type="PRINTS" id="PR00704">
    <property type="entry name" value="CALPAIN"/>
</dbReference>
<dbReference type="InterPro" id="IPR036388">
    <property type="entry name" value="WH-like_DNA-bd_sf"/>
</dbReference>
<feature type="active site" evidence="6">
    <location>
        <position position="1204"/>
    </location>
</feature>
<feature type="compositionally biased region" description="Basic and acidic residues" evidence="7">
    <location>
        <begin position="182"/>
        <end position="233"/>
    </location>
</feature>
<dbReference type="InterPro" id="IPR038765">
    <property type="entry name" value="Papain-like_cys_pep_sf"/>
</dbReference>
<dbReference type="InterPro" id="IPR022682">
    <property type="entry name" value="Calpain_domain_III"/>
</dbReference>
<reference evidence="9 10" key="1">
    <citation type="journal article" date="2018" name="PLoS ONE">
        <title>The draft genome of Kipferlia bialata reveals reductive genome evolution in fornicate parasites.</title>
        <authorList>
            <person name="Tanifuji G."/>
            <person name="Takabayashi S."/>
            <person name="Kume K."/>
            <person name="Takagi M."/>
            <person name="Nakayama T."/>
            <person name="Kamikawa R."/>
            <person name="Inagaki Y."/>
            <person name="Hashimoto T."/>
        </authorList>
    </citation>
    <scope>NUCLEOTIDE SEQUENCE [LARGE SCALE GENOMIC DNA]</scope>
    <source>
        <strain evidence="9">NY0173</strain>
    </source>
</reference>
<dbReference type="InterPro" id="IPR004839">
    <property type="entry name" value="Aminotransferase_I/II_large"/>
</dbReference>
<dbReference type="SUPFAM" id="SSF54001">
    <property type="entry name" value="Cysteine proteinases"/>
    <property type="match status" value="1"/>
</dbReference>
<dbReference type="InterPro" id="IPR022684">
    <property type="entry name" value="Calpain_cysteine_protease"/>
</dbReference>
<evidence type="ECO:0000313" key="9">
    <source>
        <dbReference type="EMBL" id="GIQ81717.1"/>
    </source>
</evidence>
<dbReference type="SUPFAM" id="SSF53383">
    <property type="entry name" value="PLP-dependent transferases"/>
    <property type="match status" value="1"/>
</dbReference>
<keyword evidence="4 6" id="KW-0788">Thiol protease</keyword>
<dbReference type="PROSITE" id="PS50203">
    <property type="entry name" value="CALPAIN_CAT"/>
    <property type="match status" value="1"/>
</dbReference>
<dbReference type="InterPro" id="IPR015421">
    <property type="entry name" value="PyrdxlP-dep_Trfase_major"/>
</dbReference>
<comment type="caution">
    <text evidence="9">The sequence shown here is derived from an EMBL/GenBank/DDBJ whole genome shotgun (WGS) entry which is preliminary data.</text>
</comment>
<feature type="active site" evidence="5 6">
    <location>
        <position position="981"/>
    </location>
</feature>
<feature type="domain" description="Calpain catalytic" evidence="8">
    <location>
        <begin position="915"/>
        <end position="1265"/>
    </location>
</feature>
<evidence type="ECO:0000259" key="8">
    <source>
        <dbReference type="PROSITE" id="PS50203"/>
    </source>
</evidence>
<dbReference type="GO" id="GO:0030170">
    <property type="term" value="F:pyridoxal phosphate binding"/>
    <property type="evidence" value="ECO:0007669"/>
    <property type="project" value="InterPro"/>
</dbReference>
<feature type="compositionally biased region" description="Basic and acidic residues" evidence="7">
    <location>
        <begin position="328"/>
        <end position="351"/>
    </location>
</feature>
<evidence type="ECO:0000256" key="6">
    <source>
        <dbReference type="PROSITE-ProRule" id="PRU00239"/>
    </source>
</evidence>
<feature type="region of interest" description="Disordered" evidence="7">
    <location>
        <begin position="600"/>
        <end position="664"/>
    </location>
</feature>
<accession>A0A9K3GGF1</accession>
<dbReference type="InterPro" id="IPR015422">
    <property type="entry name" value="PyrdxlP-dep_Trfase_small"/>
</dbReference>
<evidence type="ECO:0000256" key="2">
    <source>
        <dbReference type="ARBA" id="ARBA00022670"/>
    </source>
</evidence>
<dbReference type="Gene3D" id="1.10.10.10">
    <property type="entry name" value="Winged helix-like DNA-binding domain superfamily/Winged helix DNA-binding domain"/>
    <property type="match status" value="1"/>
</dbReference>
<dbReference type="Pfam" id="PF01067">
    <property type="entry name" value="Calpain_III"/>
    <property type="match status" value="1"/>
</dbReference>
<comment type="similarity">
    <text evidence="1">Belongs to the peptidase C2 family.</text>
</comment>
<dbReference type="Pfam" id="PF00155">
    <property type="entry name" value="Aminotran_1_2"/>
    <property type="match status" value="1"/>
</dbReference>
<dbReference type="Proteomes" id="UP000265618">
    <property type="component" value="Unassembled WGS sequence"/>
</dbReference>
<evidence type="ECO:0000256" key="4">
    <source>
        <dbReference type="ARBA" id="ARBA00022807"/>
    </source>
</evidence>
<dbReference type="OrthoDB" id="6752799at2759"/>
<organism evidence="9 10">
    <name type="scientific">Kipferlia bialata</name>
    <dbReference type="NCBI Taxonomy" id="797122"/>
    <lineage>
        <taxon>Eukaryota</taxon>
        <taxon>Metamonada</taxon>
        <taxon>Carpediemonas-like organisms</taxon>
        <taxon>Kipferlia</taxon>
    </lineage>
</organism>
<evidence type="ECO:0000256" key="3">
    <source>
        <dbReference type="ARBA" id="ARBA00022801"/>
    </source>
</evidence>
<feature type="compositionally biased region" description="Basic and acidic residues" evidence="7">
    <location>
        <begin position="23"/>
        <end position="52"/>
    </location>
</feature>
<evidence type="ECO:0000256" key="5">
    <source>
        <dbReference type="PIRSR" id="PIRSR622684-1"/>
    </source>
</evidence>
<feature type="compositionally biased region" description="Low complexity" evidence="7">
    <location>
        <begin position="379"/>
        <end position="388"/>
    </location>
</feature>
<dbReference type="EMBL" id="BDIP01000476">
    <property type="protein sequence ID" value="GIQ81717.1"/>
    <property type="molecule type" value="Genomic_DNA"/>
</dbReference>
<sequence length="1986" mass="216236">MPLIQDNLPELGSDSEPSAEDVSEIKRELKEERRLEKERQRQESKDAKEATRVARRQARCMRRELRKRGKYQRISDEQRAEVISEYCNGASQASISRNLDIKPSTVKSIVQTYRKGNGRVHKKKRGGKRYAKVTEEIRALLFTTLSNDSSLTLKSLVDIVQEETGVTLSLSAVRNAVLKHPSRGEGEDSEYSVKSEGIEGEVHVKTEGEGHSRGSSRSRDRGSSHSKREMVLEDVLRDRDLGSLPLKVTSSEYGGFSGVYTGEVGHYQPSDGDTEMTSTTQSTVGSFYNQYSCDTDCTSFYGSSLHLSMSMSAPHRGHTRTASITDQTDERERVQREREALERARERDREPPSTSLHTVPPHSLSPADPYSAMSPTPGPGSVSPSLSPDTIKEMQGLGEGSFGGIVQPMPPLYPDHAPSPPPHPPVAPFEQVITHANAHQVSGFRRTHVRSHSHTDASLPDPIEGEGVPEERRSLGSMSDAVSTDSDRRGTISCWSREMERTQAARGTLPIPRPSSICLGYTGATRPASQAAYEGDVSMLTAANPFRYDDIGSVREEPAQPSRLTVAIPPLTVRVDEGTRQTTCGLPPTRSFHIQQRVAADPDPPAAAQGEGVPPLPTVPLILHTQGQGQGGREREREGQGQGASLVGHDRDQPTQPETWAGTGYATYGDAPDMYAGPSPVLGENPFQYHGPIVPDSQGTVDEAMCGVGIMSAFADVPSSPPDPILNLGVEFKADPSPLKINLGIGAYRTAEGQPWILPCVAAAEERILAGGLKYNKEYPPIQGHAEYTRAAQEIMFGEESPALAEGRIATLQSISGTGALHIAFCFAKQFLTREDGTPRPMYYPNVTWPNHHPIYAKSYCTGQAVRTYTYIKKGTLEIDIEGMLKDIAAADEGSVFLFHPSAHNPTGCDPTPVPFPPSPSSLVPDHCAEGEDEDVTSLRDRQVSRTMWRRASEINWGAPATLVTDGITSCDVEQGCLGDCGFMCALSAICAYESVVRHVLVDYDPDMGRATIQLYHQGAWCPIVIDDHLPCLNDPTLQRHGLPSFARSTQKGELWPSFIEKAYAKLRGSYAALVGCSTLDALVALTGGVGFRMNLSTEKSKSKEGGEGEGGAVLPLSNGETDREISAQVSDTGDRERDKTLALWAKMQEVVTERSGCMCCSADKDNDHCIDHGIIPKHGYSVLEAVEVERPSMDPVLMVLCRNPHATTAYSGPFCACDTESWDTIPAETRTQMLQRLQDDPGCCWMPVPTLVSLFSYMSFCYVESQFKHTSRHDGAWCGNSATGVFSTSPTAMHAPMYELRVGASEEERHIVLAVAQGPTHDSPLPRPMGMHVMRYPDGTQRLEGVGSRVLSHHTPHEHCSSATWATSRDQILDIVLEGGPETRLCVVPSLHKRGAEGPFCIRTLSNTPQLLLAAAPYERHAGADVPLVYKPRYTRTTRVCQEISLTTNTPYILVPSTHGVGQTSDYVLTVTAPTGLLAPEGDPVGHMTLGTAATWSDCTNMATTELQSSDPIRLRIEGAARKLAIKNYGSCQISPDLPAGEYGVTLEAERGVLATLAVRASGEVAFPTPTKYLYGSSVDGQWTNQDHSATGVFSTSPTAMHAPMYELRVGASEEERHIVLTLAQEDKRSENVPLVALGMHVMTYPEGTPRAEGVGSRVPAYQPANLHTKSDAWSNPREQVLDVNLEAGPEIRLCVIPSLHKRGEERHFCLQSHSDTCHSLLEAPSYDSYYTCVSTNDSWLPGSNVPPTSPEGPARDSFASCPQHTFMIESSVDREISVDIALYQTEDVSNQNAMGFYVMKANPEYPTDRLYSLQQRYDGIDVPVVLRSTYRQACCNTQSISLTTNTPYILVPSTHGVGETSDYVMSVRVPTICLAEVDTPAKMSIGTASEWHTSQMGGGVSGQRKLLLAESGVTEFGIACHTSTGPDPVKLLIEGPTHRFRVSHFGYCQQCVDVPSGEYTITLEAEASVKATLAVRARGGVVFK</sequence>
<dbReference type="GO" id="GO:0004198">
    <property type="term" value="F:calcium-dependent cysteine-type endopeptidase activity"/>
    <property type="evidence" value="ECO:0007669"/>
    <property type="project" value="InterPro"/>
</dbReference>
<dbReference type="SUPFAM" id="SSF49758">
    <property type="entry name" value="Calpain large subunit, middle domain (domain III)"/>
    <property type="match status" value="3"/>
</dbReference>
<keyword evidence="10" id="KW-1185">Reference proteome</keyword>
<dbReference type="InterPro" id="IPR001300">
    <property type="entry name" value="Peptidase_C2_calpain_cat"/>
</dbReference>
<dbReference type="PANTHER" id="PTHR10183">
    <property type="entry name" value="CALPAIN"/>
    <property type="match status" value="1"/>
</dbReference>
<dbReference type="SUPFAM" id="SSF46689">
    <property type="entry name" value="Homeodomain-like"/>
    <property type="match status" value="1"/>
</dbReference>
<dbReference type="Gene3D" id="2.60.120.380">
    <property type="match status" value="3"/>
</dbReference>
<dbReference type="Gene3D" id="3.40.640.10">
    <property type="entry name" value="Type I PLP-dependent aspartate aminotransferase-like (Major domain)"/>
    <property type="match status" value="1"/>
</dbReference>
<dbReference type="GO" id="GO:0006508">
    <property type="term" value="P:proteolysis"/>
    <property type="evidence" value="ECO:0007669"/>
    <property type="project" value="UniProtKB-KW"/>
</dbReference>
<proteinExistence type="inferred from homology"/>
<dbReference type="Pfam" id="PF00648">
    <property type="entry name" value="Peptidase_C2"/>
    <property type="match status" value="1"/>
</dbReference>
<name>A0A9K3GGF1_9EUKA</name>
<feature type="region of interest" description="Disordered" evidence="7">
    <location>
        <begin position="1099"/>
        <end position="1118"/>
    </location>
</feature>
<keyword evidence="2 6" id="KW-0645">Protease</keyword>
<dbReference type="Gene3D" id="3.90.70.10">
    <property type="entry name" value="Cysteine proteinases"/>
    <property type="match status" value="1"/>
</dbReference>
<dbReference type="InterPro" id="IPR036213">
    <property type="entry name" value="Calpain_III_sf"/>
</dbReference>
<evidence type="ECO:0000256" key="7">
    <source>
        <dbReference type="SAM" id="MobiDB-lite"/>
    </source>
</evidence>
<gene>
    <name evidence="9" type="ORF">KIPB_002721</name>
</gene>
<feature type="region of interest" description="Disordered" evidence="7">
    <location>
        <begin position="180"/>
        <end position="233"/>
    </location>
</feature>
<feature type="region of interest" description="Disordered" evidence="7">
    <location>
        <begin position="450"/>
        <end position="489"/>
    </location>
</feature>
<keyword evidence="3 6" id="KW-0378">Hydrolase</keyword>
<evidence type="ECO:0000313" key="10">
    <source>
        <dbReference type="Proteomes" id="UP000265618"/>
    </source>
</evidence>
<feature type="region of interest" description="Disordered" evidence="7">
    <location>
        <begin position="311"/>
        <end position="392"/>
    </location>
</feature>
<dbReference type="PANTHER" id="PTHR10183:SF379">
    <property type="entry name" value="CALPAIN-5"/>
    <property type="match status" value="1"/>
</dbReference>